<evidence type="ECO:0000313" key="2">
    <source>
        <dbReference type="Proteomes" id="UP000187455"/>
    </source>
</evidence>
<evidence type="ECO:0000313" key="1">
    <source>
        <dbReference type="EMBL" id="OLY84419.1"/>
    </source>
</evidence>
<organism evidence="1 2">
    <name type="scientific">Smittium mucronatum</name>
    <dbReference type="NCBI Taxonomy" id="133383"/>
    <lineage>
        <taxon>Eukaryota</taxon>
        <taxon>Fungi</taxon>
        <taxon>Fungi incertae sedis</taxon>
        <taxon>Zoopagomycota</taxon>
        <taxon>Kickxellomycotina</taxon>
        <taxon>Harpellomycetes</taxon>
        <taxon>Harpellales</taxon>
        <taxon>Legeriomycetaceae</taxon>
        <taxon>Smittium</taxon>
    </lineage>
</organism>
<accession>A0A1R0H5J3</accession>
<protein>
    <submittedName>
        <fullName evidence="1">Uncharacterized protein</fullName>
    </submittedName>
</protein>
<sequence length="284" mass="32101">MSSYEGARSYLNCLHVPNPQSQSILIPAQTRTDAQIKVKSKLLSKSINTKTQKFRFGHFLETSKNTSSINDTFTKSGRVPSRNHLVKEDITVLSNIDLNEYLVVSGDNNIYLNKEFSEIYDGLVSKSDFVQTDASVSNSSSSLVENLQSSDCNSSLGSSLENTKINTLSSFKNDDFNIKEIRRVRFTKPKTLILYDSLETSTLINSEMFELESNKSDFFGKINIGGWGKKYSIESPSIKKTKSILSLYRDSCSEFEENLVSSIVNTLKVSPLLFLYYHFLFFQI</sequence>
<keyword evidence="2" id="KW-1185">Reference proteome</keyword>
<gene>
    <name evidence="1" type="ORF">AYI68_g1420</name>
</gene>
<dbReference type="EMBL" id="LSSL01000503">
    <property type="protein sequence ID" value="OLY84419.1"/>
    <property type="molecule type" value="Genomic_DNA"/>
</dbReference>
<reference evidence="1 2" key="1">
    <citation type="journal article" date="2016" name="Mol. Biol. Evol.">
        <title>Genome-Wide Survey of Gut Fungi (Harpellales) Reveals the First Horizontally Transferred Ubiquitin Gene from a Mosquito Host.</title>
        <authorList>
            <person name="Wang Y."/>
            <person name="White M.M."/>
            <person name="Kvist S."/>
            <person name="Moncalvo J.M."/>
        </authorList>
    </citation>
    <scope>NUCLEOTIDE SEQUENCE [LARGE SCALE GENOMIC DNA]</scope>
    <source>
        <strain evidence="1 2">ALG-7-W6</strain>
    </source>
</reference>
<dbReference type="OrthoDB" id="5597874at2759"/>
<dbReference type="Proteomes" id="UP000187455">
    <property type="component" value="Unassembled WGS sequence"/>
</dbReference>
<comment type="caution">
    <text evidence="1">The sequence shown here is derived from an EMBL/GenBank/DDBJ whole genome shotgun (WGS) entry which is preliminary data.</text>
</comment>
<name>A0A1R0H5J3_9FUNG</name>
<proteinExistence type="predicted"/>
<dbReference type="AlphaFoldDB" id="A0A1R0H5J3"/>